<accession>A0AAN4PJ86</accession>
<gene>
    <name evidence="1" type="ORF">ALT_4865</name>
    <name evidence="2" type="ORF">CNMCM8927_002766</name>
</gene>
<evidence type="ECO:0000313" key="2">
    <source>
        <dbReference type="EMBL" id="KAF4200636.1"/>
    </source>
</evidence>
<proteinExistence type="predicted"/>
<organism evidence="1 3">
    <name type="scientific">Aspergillus lentulus</name>
    <dbReference type="NCBI Taxonomy" id="293939"/>
    <lineage>
        <taxon>Eukaryota</taxon>
        <taxon>Fungi</taxon>
        <taxon>Dikarya</taxon>
        <taxon>Ascomycota</taxon>
        <taxon>Pezizomycotina</taxon>
        <taxon>Eurotiomycetes</taxon>
        <taxon>Eurotiomycetidae</taxon>
        <taxon>Eurotiales</taxon>
        <taxon>Aspergillaceae</taxon>
        <taxon>Aspergillus</taxon>
        <taxon>Aspergillus subgen. Fumigati</taxon>
    </lineage>
</organism>
<dbReference type="Proteomes" id="UP000051487">
    <property type="component" value="Unassembled WGS sequence"/>
</dbReference>
<evidence type="ECO:0000313" key="3">
    <source>
        <dbReference type="Proteomes" id="UP000051487"/>
    </source>
</evidence>
<protein>
    <submittedName>
        <fullName evidence="1">Uncharacterized protein</fullName>
    </submittedName>
</protein>
<evidence type="ECO:0000313" key="1">
    <source>
        <dbReference type="EMBL" id="GAQ07544.1"/>
    </source>
</evidence>
<dbReference type="EMBL" id="BCLY01000009">
    <property type="protein sequence ID" value="GAQ07544.1"/>
    <property type="molecule type" value="Genomic_DNA"/>
</dbReference>
<name>A0AAN4PJ86_ASPLE</name>
<comment type="caution">
    <text evidence="1">The sequence shown here is derived from an EMBL/GenBank/DDBJ whole genome shotgun (WGS) entry which is preliminary data.</text>
</comment>
<dbReference type="Proteomes" id="UP000649114">
    <property type="component" value="Unassembled WGS sequence"/>
</dbReference>
<dbReference type="EMBL" id="JAAAPU010000183">
    <property type="protein sequence ID" value="KAF4200636.1"/>
    <property type="molecule type" value="Genomic_DNA"/>
</dbReference>
<dbReference type="AlphaFoldDB" id="A0AAN4PJ86"/>
<reference evidence="2" key="3">
    <citation type="submission" date="2020-04" db="EMBL/GenBank/DDBJ databases">
        <authorList>
            <person name="Santos R.A.C."/>
            <person name="Steenwyk J.L."/>
            <person name="Rivero-Menendez O."/>
            <person name="Mead M.E."/>
            <person name="Silva L.P."/>
            <person name="Bastos R.W."/>
            <person name="Alastruey-Izquierdo A."/>
            <person name="Goldman G.H."/>
            <person name="Rokas A."/>
        </authorList>
    </citation>
    <scope>NUCLEOTIDE SEQUENCE</scope>
    <source>
        <strain evidence="2">CNM-CM8927</strain>
    </source>
</reference>
<sequence>MATTHDRPIGSMSLEGADDLLDHGLNTAGFDPDGVTLVLPWQGSHIQTGSWLLGVVVAIHAAELLQVRDLGIVGQLQRVGVALAGAAALV</sequence>
<reference evidence="2" key="2">
    <citation type="journal article" date="2020" name="bioRxiv">
        <title>Genomic and phenotypic heterogeneity of clinical isolates of the human pathogens Aspergillus fumigatus, Aspergillus lentulus and Aspergillus fumigatiaffinis.</title>
        <authorList>
            <person name="dos Santos R.A.C."/>
            <person name="Steenwyk J.L."/>
            <person name="Rivero-Menendez O."/>
            <person name="Mead M.E."/>
            <person name="Silva L.P."/>
            <person name="Bastos R.W."/>
            <person name="Alastruey-Izquierdo A."/>
            <person name="Goldman G.H."/>
            <person name="Rokas A."/>
        </authorList>
    </citation>
    <scope>NUCLEOTIDE SEQUENCE</scope>
    <source>
        <strain evidence="2">CNM-CM8927</strain>
    </source>
</reference>
<reference evidence="1 3" key="1">
    <citation type="submission" date="2015-11" db="EMBL/GenBank/DDBJ databases">
        <title>Aspergillus lentulus strain IFM 54703T.</title>
        <authorList>
            <person name="Kusuya Y."/>
            <person name="Sakai K."/>
            <person name="Kamei K."/>
            <person name="Takahashi H."/>
            <person name="Yaguchi T."/>
        </authorList>
    </citation>
    <scope>NUCLEOTIDE SEQUENCE [LARGE SCALE GENOMIC DNA]</scope>
    <source>
        <strain evidence="1 3">IFM 54703</strain>
    </source>
</reference>